<dbReference type="PANTHER" id="PTHR24126">
    <property type="entry name" value="ANKYRIN REPEAT, PH AND SEC7 DOMAIN CONTAINING PROTEIN SECG-RELATED"/>
    <property type="match status" value="1"/>
</dbReference>
<keyword evidence="2 3" id="KW-0040">ANK repeat</keyword>
<dbReference type="AlphaFoldDB" id="A0AAD9UFU8"/>
<dbReference type="InterPro" id="IPR002110">
    <property type="entry name" value="Ankyrin_rpt"/>
</dbReference>
<dbReference type="PROSITE" id="PS50297">
    <property type="entry name" value="ANK_REP_REGION"/>
    <property type="match status" value="5"/>
</dbReference>
<dbReference type="Pfam" id="PF00023">
    <property type="entry name" value="Ank"/>
    <property type="match status" value="2"/>
</dbReference>
<feature type="repeat" description="ANK" evidence="3">
    <location>
        <begin position="43"/>
        <end position="75"/>
    </location>
</feature>
<dbReference type="InterPro" id="IPR001496">
    <property type="entry name" value="SOCS_box"/>
</dbReference>
<evidence type="ECO:0000313" key="5">
    <source>
        <dbReference type="EMBL" id="KAK2187923.1"/>
    </source>
</evidence>
<feature type="repeat" description="ANK" evidence="3">
    <location>
        <begin position="142"/>
        <end position="174"/>
    </location>
</feature>
<evidence type="ECO:0000313" key="6">
    <source>
        <dbReference type="Proteomes" id="UP001209878"/>
    </source>
</evidence>
<reference evidence="5" key="1">
    <citation type="journal article" date="2023" name="Mol. Biol. Evol.">
        <title>Third-Generation Sequencing Reveals the Adaptive Role of the Epigenome in Three Deep-Sea Polychaetes.</title>
        <authorList>
            <person name="Perez M."/>
            <person name="Aroh O."/>
            <person name="Sun Y."/>
            <person name="Lan Y."/>
            <person name="Juniper S.K."/>
            <person name="Young C.R."/>
            <person name="Angers B."/>
            <person name="Qian P.Y."/>
        </authorList>
    </citation>
    <scope>NUCLEOTIDE SEQUENCE</scope>
    <source>
        <strain evidence="5">R07B-5</strain>
    </source>
</reference>
<protein>
    <recommendedName>
        <fullName evidence="4">SOCS box domain-containing protein</fullName>
    </recommendedName>
</protein>
<accession>A0AAD9UFU8</accession>
<organism evidence="5 6">
    <name type="scientific">Ridgeia piscesae</name>
    <name type="common">Tubeworm</name>
    <dbReference type="NCBI Taxonomy" id="27915"/>
    <lineage>
        <taxon>Eukaryota</taxon>
        <taxon>Metazoa</taxon>
        <taxon>Spiralia</taxon>
        <taxon>Lophotrochozoa</taxon>
        <taxon>Annelida</taxon>
        <taxon>Polychaeta</taxon>
        <taxon>Sedentaria</taxon>
        <taxon>Canalipalpata</taxon>
        <taxon>Sabellida</taxon>
        <taxon>Siboglinidae</taxon>
        <taxon>Ridgeia</taxon>
    </lineage>
</organism>
<feature type="domain" description="SOCS box" evidence="4">
    <location>
        <begin position="256"/>
        <end position="311"/>
    </location>
</feature>
<comment type="caution">
    <text evidence="5">The sequence shown here is derived from an EMBL/GenBank/DDBJ whole genome shotgun (WGS) entry which is preliminary data.</text>
</comment>
<dbReference type="Gene3D" id="1.25.40.20">
    <property type="entry name" value="Ankyrin repeat-containing domain"/>
    <property type="match status" value="2"/>
</dbReference>
<dbReference type="PANTHER" id="PTHR24126:SF14">
    <property type="entry name" value="ANK_REP_REGION DOMAIN-CONTAINING PROTEIN"/>
    <property type="match status" value="1"/>
</dbReference>
<dbReference type="InterPro" id="IPR036770">
    <property type="entry name" value="Ankyrin_rpt-contain_sf"/>
</dbReference>
<dbReference type="SMART" id="SM00248">
    <property type="entry name" value="ANK"/>
    <property type="match status" value="6"/>
</dbReference>
<proteinExistence type="predicted"/>
<keyword evidence="1" id="KW-0677">Repeat</keyword>
<evidence type="ECO:0000256" key="3">
    <source>
        <dbReference type="PROSITE-ProRule" id="PRU00023"/>
    </source>
</evidence>
<dbReference type="PROSITE" id="PS50088">
    <property type="entry name" value="ANK_REPEAT"/>
    <property type="match status" value="5"/>
</dbReference>
<evidence type="ECO:0000256" key="1">
    <source>
        <dbReference type="ARBA" id="ARBA00022737"/>
    </source>
</evidence>
<dbReference type="SUPFAM" id="SSF48403">
    <property type="entry name" value="Ankyrin repeat"/>
    <property type="match status" value="1"/>
</dbReference>
<dbReference type="PRINTS" id="PR01415">
    <property type="entry name" value="ANKYRIN"/>
</dbReference>
<feature type="repeat" description="ANK" evidence="3">
    <location>
        <begin position="109"/>
        <end position="141"/>
    </location>
</feature>
<dbReference type="Pfam" id="PF12796">
    <property type="entry name" value="Ank_2"/>
    <property type="match status" value="1"/>
</dbReference>
<gene>
    <name evidence="5" type="ORF">NP493_150g03007</name>
</gene>
<keyword evidence="6" id="KW-1185">Reference proteome</keyword>
<dbReference type="PROSITE" id="PS50225">
    <property type="entry name" value="SOCS"/>
    <property type="match status" value="1"/>
</dbReference>
<dbReference type="Proteomes" id="UP001209878">
    <property type="component" value="Unassembled WGS sequence"/>
</dbReference>
<evidence type="ECO:0000256" key="2">
    <source>
        <dbReference type="ARBA" id="ARBA00023043"/>
    </source>
</evidence>
<dbReference type="EMBL" id="JAODUO010000150">
    <property type="protein sequence ID" value="KAK2187923.1"/>
    <property type="molecule type" value="Genomic_DNA"/>
</dbReference>
<feature type="repeat" description="ANK" evidence="3">
    <location>
        <begin position="76"/>
        <end position="108"/>
    </location>
</feature>
<name>A0AAD9UFU8_RIDPI</name>
<evidence type="ECO:0000259" key="4">
    <source>
        <dbReference type="PROSITE" id="PS50225"/>
    </source>
</evidence>
<sequence length="311" mass="34147">MTGGESDKHFVHALKKAVSGGDVKMAKRLIKGGVDINNPSFWFDGTLLHEAVATGNESMVQLLLQAGAAVNAQDKSNRNSLHLACRHGHKLIVQRLVNANADVNAQTKDGRTCLHIAIWRGYSDIPRWLLKAGASVNRQDEDGWTPLHWAAKSDLLEVTQLLVKQGAQLNVQDKNGKTPLHESLAHVHTDVMAFLLKCGADPNIQPKVGSSLSILLGSKSCTQASVSTLLSHGYNVHRDRWLHKGTMSRTLPSNIRPLILAQQSRVEALSQLCRTALRCRLLDVSGGKDLTPLTTLLQLPQLLQQFLLYEH</sequence>
<feature type="repeat" description="ANK" evidence="3">
    <location>
        <begin position="175"/>
        <end position="207"/>
    </location>
</feature>